<feature type="transmembrane region" description="Helical" evidence="8">
    <location>
        <begin position="278"/>
        <end position="295"/>
    </location>
</feature>
<organism evidence="10 11">
    <name type="scientific">Catenulispora yoronensis</name>
    <dbReference type="NCBI Taxonomy" id="450799"/>
    <lineage>
        <taxon>Bacteria</taxon>
        <taxon>Bacillati</taxon>
        <taxon>Actinomycetota</taxon>
        <taxon>Actinomycetes</taxon>
        <taxon>Catenulisporales</taxon>
        <taxon>Catenulisporaceae</taxon>
        <taxon>Catenulispora</taxon>
    </lineage>
</organism>
<feature type="transmembrane region" description="Helical" evidence="8">
    <location>
        <begin position="155"/>
        <end position="174"/>
    </location>
</feature>
<keyword evidence="2" id="KW-0813">Transport</keyword>
<keyword evidence="6 8" id="KW-0472">Membrane</keyword>
<dbReference type="InterPro" id="IPR020846">
    <property type="entry name" value="MFS_dom"/>
</dbReference>
<keyword evidence="11" id="KW-1185">Reference proteome</keyword>
<evidence type="ECO:0000259" key="9">
    <source>
        <dbReference type="PROSITE" id="PS50850"/>
    </source>
</evidence>
<dbReference type="InterPro" id="IPR011701">
    <property type="entry name" value="MFS"/>
</dbReference>
<dbReference type="CDD" id="cd17321">
    <property type="entry name" value="MFS_MMR_MDR_like"/>
    <property type="match status" value="1"/>
</dbReference>
<comment type="caution">
    <text evidence="10">The sequence shown here is derived from an EMBL/GenBank/DDBJ whole genome shotgun (WGS) entry which is preliminary data.</text>
</comment>
<feature type="transmembrane region" description="Helical" evidence="8">
    <location>
        <begin position="58"/>
        <end position="78"/>
    </location>
</feature>
<feature type="transmembrane region" description="Helical" evidence="8">
    <location>
        <begin position="217"/>
        <end position="236"/>
    </location>
</feature>
<evidence type="ECO:0000256" key="5">
    <source>
        <dbReference type="ARBA" id="ARBA00022989"/>
    </source>
</evidence>
<evidence type="ECO:0000313" key="10">
    <source>
        <dbReference type="EMBL" id="GAA2052639.1"/>
    </source>
</evidence>
<dbReference type="PANTHER" id="PTHR42718">
    <property type="entry name" value="MAJOR FACILITATOR SUPERFAMILY MULTIDRUG TRANSPORTER MFSC"/>
    <property type="match status" value="1"/>
</dbReference>
<feature type="transmembrane region" description="Helical" evidence="8">
    <location>
        <begin position="498"/>
        <end position="517"/>
    </location>
</feature>
<evidence type="ECO:0000256" key="8">
    <source>
        <dbReference type="SAM" id="Phobius"/>
    </source>
</evidence>
<protein>
    <submittedName>
        <fullName evidence="10">MFS transporter</fullName>
    </submittedName>
</protein>
<dbReference type="EMBL" id="BAAAQN010000054">
    <property type="protein sequence ID" value="GAA2052639.1"/>
    <property type="molecule type" value="Genomic_DNA"/>
</dbReference>
<keyword evidence="4 8" id="KW-0812">Transmembrane</keyword>
<feature type="compositionally biased region" description="Low complexity" evidence="7">
    <location>
        <begin position="33"/>
        <end position="52"/>
    </location>
</feature>
<evidence type="ECO:0000313" key="11">
    <source>
        <dbReference type="Proteomes" id="UP001500751"/>
    </source>
</evidence>
<dbReference type="InterPro" id="IPR036259">
    <property type="entry name" value="MFS_trans_sf"/>
</dbReference>
<feature type="transmembrane region" description="Helical" evidence="8">
    <location>
        <begin position="351"/>
        <end position="369"/>
    </location>
</feature>
<feature type="domain" description="Major facilitator superfamily (MFS) profile" evidence="9">
    <location>
        <begin position="60"/>
        <end position="521"/>
    </location>
</feature>
<feature type="compositionally biased region" description="Gly residues" evidence="7">
    <location>
        <begin position="529"/>
        <end position="544"/>
    </location>
</feature>
<feature type="transmembrane region" description="Helical" evidence="8">
    <location>
        <begin position="405"/>
        <end position="429"/>
    </location>
</feature>
<evidence type="ECO:0000256" key="2">
    <source>
        <dbReference type="ARBA" id="ARBA00022448"/>
    </source>
</evidence>
<evidence type="ECO:0000256" key="1">
    <source>
        <dbReference type="ARBA" id="ARBA00004651"/>
    </source>
</evidence>
<feature type="region of interest" description="Disordered" evidence="7">
    <location>
        <begin position="28"/>
        <end position="53"/>
    </location>
</feature>
<dbReference type="Proteomes" id="UP001500751">
    <property type="component" value="Unassembled WGS sequence"/>
</dbReference>
<evidence type="ECO:0000256" key="7">
    <source>
        <dbReference type="SAM" id="MobiDB-lite"/>
    </source>
</evidence>
<feature type="region of interest" description="Disordered" evidence="7">
    <location>
        <begin position="529"/>
        <end position="560"/>
    </location>
</feature>
<dbReference type="Gene3D" id="1.20.1250.20">
    <property type="entry name" value="MFS general substrate transporter like domains"/>
    <property type="match status" value="1"/>
</dbReference>
<evidence type="ECO:0000256" key="4">
    <source>
        <dbReference type="ARBA" id="ARBA00022692"/>
    </source>
</evidence>
<feature type="transmembrane region" description="Helical" evidence="8">
    <location>
        <begin position="248"/>
        <end position="266"/>
    </location>
</feature>
<feature type="transmembrane region" description="Helical" evidence="8">
    <location>
        <begin position="381"/>
        <end position="399"/>
    </location>
</feature>
<dbReference type="Pfam" id="PF07690">
    <property type="entry name" value="MFS_1"/>
    <property type="match status" value="1"/>
</dbReference>
<sequence length="560" mass="56324">MSGGTHPGPRFLLKEMIVAAPNADAVAGHDPGTPAAPATPATRATPAASDAPSDPRRWLILAVIGIAQLMVVLDLTVMNLALPSAQRSLKFDAADRQWVVTAYALSFGGLLLFCGRLADLVGRKTTFLTGLVGFAAASAVGGAAVNFTMLVSARAAQGVFGALLAPSALSLLTTTFQDPKERAKAFGVYGAVAAAGGGLGLLVGGALTSSLSWRWCMYINVLFAGAAVVGGALLVGRQDKAPRGRLDVPGVLMVSGGMFCVVYGFANAASHSWGTPSTWGLLAAGAVLLTLFAFWQSRTAHPLLPPRVVLDRNRAGAYLTVLISGAATFGVFLFLVYYMQVTLGYSALRSGVAMLPLVACSGVMANVGNIKLLPRVGPRPMVVAGMLVNAGAMAWLTRIDGQSGYAAALLGPLMMAGVGMGLIFGMVAATGTFGVGPRDAGVASASINTGQQLGGSIGTALLNTIAATASAHYVAGRAQGRPSAALLQAGAIHGYTTVFWWCGGIFVLGAVVGGVLLRGGPLGAAVRGEGSGSGGAGGSGGSAGESGDPGESGVRLAVVR</sequence>
<gene>
    <name evidence="10" type="ORF">GCM10009839_70200</name>
</gene>
<reference evidence="11" key="1">
    <citation type="journal article" date="2019" name="Int. J. Syst. Evol. Microbiol.">
        <title>The Global Catalogue of Microorganisms (GCM) 10K type strain sequencing project: providing services to taxonomists for standard genome sequencing and annotation.</title>
        <authorList>
            <consortium name="The Broad Institute Genomics Platform"/>
            <consortium name="The Broad Institute Genome Sequencing Center for Infectious Disease"/>
            <person name="Wu L."/>
            <person name="Ma J."/>
        </authorList>
    </citation>
    <scope>NUCLEOTIDE SEQUENCE [LARGE SCALE GENOMIC DNA]</scope>
    <source>
        <strain evidence="11">JCM 16014</strain>
    </source>
</reference>
<keyword evidence="3" id="KW-1003">Cell membrane</keyword>
<dbReference type="PROSITE" id="PS50850">
    <property type="entry name" value="MFS"/>
    <property type="match status" value="1"/>
</dbReference>
<feature type="transmembrane region" description="Helical" evidence="8">
    <location>
        <begin position="316"/>
        <end position="339"/>
    </location>
</feature>
<proteinExistence type="predicted"/>
<accession>A0ABP5GRJ6</accession>
<comment type="subcellular location">
    <subcellularLocation>
        <location evidence="1">Cell membrane</location>
        <topology evidence="1">Multi-pass membrane protein</topology>
    </subcellularLocation>
</comment>
<name>A0ABP5GRJ6_9ACTN</name>
<evidence type="ECO:0000256" key="3">
    <source>
        <dbReference type="ARBA" id="ARBA00022475"/>
    </source>
</evidence>
<feature type="transmembrane region" description="Helical" evidence="8">
    <location>
        <begin position="98"/>
        <end position="115"/>
    </location>
</feature>
<evidence type="ECO:0000256" key="6">
    <source>
        <dbReference type="ARBA" id="ARBA00023136"/>
    </source>
</evidence>
<dbReference type="SUPFAM" id="SSF103473">
    <property type="entry name" value="MFS general substrate transporter"/>
    <property type="match status" value="1"/>
</dbReference>
<dbReference type="PANTHER" id="PTHR42718:SF46">
    <property type="entry name" value="BLR6921 PROTEIN"/>
    <property type="match status" value="1"/>
</dbReference>
<feature type="transmembrane region" description="Helical" evidence="8">
    <location>
        <begin position="127"/>
        <end position="149"/>
    </location>
</feature>
<keyword evidence="5 8" id="KW-1133">Transmembrane helix</keyword>
<feature type="transmembrane region" description="Helical" evidence="8">
    <location>
        <begin position="186"/>
        <end position="211"/>
    </location>
</feature>
<dbReference type="Gene3D" id="1.20.1720.10">
    <property type="entry name" value="Multidrug resistance protein D"/>
    <property type="match status" value="1"/>
</dbReference>